<comment type="caution">
    <text evidence="1">The sequence shown here is derived from an EMBL/GenBank/DDBJ whole genome shotgun (WGS) entry which is preliminary data.</text>
</comment>
<protein>
    <submittedName>
        <fullName evidence="1">Uncharacterized protein</fullName>
    </submittedName>
</protein>
<reference evidence="1 2" key="1">
    <citation type="journal article" date="2023" name="Sci. Data">
        <title>Genome assembly of the Korean intertidal mud-creeper Batillaria attramentaria.</title>
        <authorList>
            <person name="Patra A.K."/>
            <person name="Ho P.T."/>
            <person name="Jun S."/>
            <person name="Lee S.J."/>
            <person name="Kim Y."/>
            <person name="Won Y.J."/>
        </authorList>
    </citation>
    <scope>NUCLEOTIDE SEQUENCE [LARGE SCALE GENOMIC DNA]</scope>
    <source>
        <strain evidence="1">Wonlab-2016</strain>
    </source>
</reference>
<evidence type="ECO:0000313" key="1">
    <source>
        <dbReference type="EMBL" id="KAK7483651.1"/>
    </source>
</evidence>
<proteinExistence type="predicted"/>
<dbReference type="EMBL" id="JACVVK020000223">
    <property type="protein sequence ID" value="KAK7483651.1"/>
    <property type="molecule type" value="Genomic_DNA"/>
</dbReference>
<accession>A0ABD0K9N9</accession>
<evidence type="ECO:0000313" key="2">
    <source>
        <dbReference type="Proteomes" id="UP001519460"/>
    </source>
</evidence>
<keyword evidence="2" id="KW-1185">Reference proteome</keyword>
<dbReference type="AlphaFoldDB" id="A0ABD0K9N9"/>
<gene>
    <name evidence="1" type="ORF">BaRGS_00025084</name>
</gene>
<organism evidence="1 2">
    <name type="scientific">Batillaria attramentaria</name>
    <dbReference type="NCBI Taxonomy" id="370345"/>
    <lineage>
        <taxon>Eukaryota</taxon>
        <taxon>Metazoa</taxon>
        <taxon>Spiralia</taxon>
        <taxon>Lophotrochozoa</taxon>
        <taxon>Mollusca</taxon>
        <taxon>Gastropoda</taxon>
        <taxon>Caenogastropoda</taxon>
        <taxon>Sorbeoconcha</taxon>
        <taxon>Cerithioidea</taxon>
        <taxon>Batillariidae</taxon>
        <taxon>Batillaria</taxon>
    </lineage>
</organism>
<sequence>MMPVDAAGGADEELAKHARPFDFWMCRCPACSCSPVNPYHPVRPRPRFFNNLDVVQVDHTHHLLHLALSWAEAPAGVRLGKEEGEVTR</sequence>
<dbReference type="Proteomes" id="UP001519460">
    <property type="component" value="Unassembled WGS sequence"/>
</dbReference>
<name>A0ABD0K9N9_9CAEN</name>